<dbReference type="InterPro" id="IPR036388">
    <property type="entry name" value="WH-like_DNA-bd_sf"/>
</dbReference>
<comment type="caution">
    <text evidence="2">The sequence shown here is derived from an EMBL/GenBank/DDBJ whole genome shotgun (WGS) entry which is preliminary data.</text>
</comment>
<dbReference type="STRING" id="82374.NZ47_13830"/>
<dbReference type="SUPFAM" id="SSF46785">
    <property type="entry name" value="Winged helix' DNA-binding domain"/>
    <property type="match status" value="1"/>
</dbReference>
<evidence type="ECO:0000313" key="2">
    <source>
        <dbReference type="EMBL" id="KHM46059.1"/>
    </source>
</evidence>
<dbReference type="InterPro" id="IPR036390">
    <property type="entry name" value="WH_DNA-bd_sf"/>
</dbReference>
<dbReference type="AlphaFoldDB" id="A0A0B2JE71"/>
<dbReference type="Gene3D" id="1.10.10.10">
    <property type="entry name" value="Winged helix-like DNA-binding domain superfamily/Winged helix DNA-binding domain"/>
    <property type="match status" value="1"/>
</dbReference>
<evidence type="ECO:0000313" key="3">
    <source>
        <dbReference type="Proteomes" id="UP000030993"/>
    </source>
</evidence>
<protein>
    <recommendedName>
        <fullName evidence="1">HTH marR-type domain-containing protein</fullName>
    </recommendedName>
</protein>
<dbReference type="InterPro" id="IPR000835">
    <property type="entry name" value="HTH_MarR-typ"/>
</dbReference>
<gene>
    <name evidence="2" type="ORF">NZ47_13830</name>
</gene>
<dbReference type="Proteomes" id="UP000030993">
    <property type="component" value="Unassembled WGS sequence"/>
</dbReference>
<evidence type="ECO:0000259" key="1">
    <source>
        <dbReference type="Pfam" id="PF01047"/>
    </source>
</evidence>
<name>A0A0B2JE71_9FIRM</name>
<feature type="domain" description="HTH marR-type" evidence="1">
    <location>
        <begin position="34"/>
        <end position="77"/>
    </location>
</feature>
<sequence>MLSFKDIPCYYLKLRWAEMLSRKFYNKRMMDCGITGRQFTLLFIIKYNGGSSLSELGDMMNLDRSTINRSIQPLLKKAYWKTAKLKVNATAVSGLRNAVKKYLTSHRNPGIRLRRILQSYTPKRSWKSSTQPWNY</sequence>
<dbReference type="EMBL" id="JSCE01000257">
    <property type="protein sequence ID" value="KHM46059.1"/>
    <property type="molecule type" value="Genomic_DNA"/>
</dbReference>
<keyword evidence="3" id="KW-1185">Reference proteome</keyword>
<proteinExistence type="predicted"/>
<organism evidence="2 3">
    <name type="scientific">Anaerovibrio lipolyticus</name>
    <dbReference type="NCBI Taxonomy" id="82374"/>
    <lineage>
        <taxon>Bacteria</taxon>
        <taxon>Bacillati</taxon>
        <taxon>Bacillota</taxon>
        <taxon>Negativicutes</taxon>
        <taxon>Selenomonadales</taxon>
        <taxon>Selenomonadaceae</taxon>
        <taxon>Anaerovibrio</taxon>
    </lineage>
</organism>
<dbReference type="GO" id="GO:0003700">
    <property type="term" value="F:DNA-binding transcription factor activity"/>
    <property type="evidence" value="ECO:0007669"/>
    <property type="project" value="InterPro"/>
</dbReference>
<accession>A0A0B2JE71</accession>
<dbReference type="Pfam" id="PF01047">
    <property type="entry name" value="MarR"/>
    <property type="match status" value="1"/>
</dbReference>
<reference evidence="2 3" key="1">
    <citation type="journal article" date="2013" name="PLoS ONE">
        <title>Identification and characterization of three novel lipases belonging to families II and V from Anaerovibrio lipolyticus 5ST.</title>
        <authorList>
            <person name="Prive F."/>
            <person name="Kaderbhai N.N."/>
            <person name="Girdwood S."/>
            <person name="Worgan H.J."/>
            <person name="Pinloche E."/>
            <person name="Scollan N.D."/>
            <person name="Huws S.A."/>
            <person name="Newbold C.J."/>
        </authorList>
    </citation>
    <scope>NUCLEOTIDE SEQUENCE [LARGE SCALE GENOMIC DNA]</scope>
    <source>
        <strain evidence="2 3">5S</strain>
    </source>
</reference>
<dbReference type="eggNOG" id="COG1846">
    <property type="taxonomic scope" value="Bacteria"/>
</dbReference>